<comment type="caution">
    <text evidence="2">The sequence shown here is derived from an EMBL/GenBank/DDBJ whole genome shotgun (WGS) entry which is preliminary data.</text>
</comment>
<sequence length="392" mass="46054">MNRRLKEYLNFESLKRFLKDNQLKNSGIKSELLDRINDSLENGSLDRDDWESYISNELKYGHNRAIYFSKLNSASLHKVRNRVRLIEALSSAELSFNNFSDYINAFPESEEPELAHLHIYHDDDMVNKVEMCFVNMVMVNKAADEGEFIQVDETDYIWVEIDLTKEVICISLRPRSNTNETSGRTLQLFDKITSLMTDIFSLRYLSNDHMKTTLYTIFRELTSKAEHPYVEKVKLLASEIEEICQKYAADLELPSEKDPVNLPFRFRRLLERALIQNDFYHFKAYSSGKLGTVEKFFYADDTGARVNAAANEGDGIELSDIYFDTRETIDDQRKFNKLWVTWFMPKDFPVRDCNVRLEVTSKYFVLHFYSYLQGAEKNHVLSTIDTFRELQY</sequence>
<reference evidence="2 3" key="1">
    <citation type="journal article" date="2019" name="Microorganisms">
        <title>Paenibacillus lutrae sp. nov., A Chitinolytic Species Isolated from A River Otter in Castril Natural Park, Granada, Spain.</title>
        <authorList>
            <person name="Rodriguez M."/>
            <person name="Reina J.C."/>
            <person name="Bejar V."/>
            <person name="Llamas I."/>
        </authorList>
    </citation>
    <scope>NUCLEOTIDE SEQUENCE [LARGE SCALE GENOMIC DNA]</scope>
    <source>
        <strain evidence="2 3">N10</strain>
    </source>
</reference>
<dbReference type="OrthoDB" id="2554226at2"/>
<proteinExistence type="predicted"/>
<dbReference type="AlphaFoldDB" id="A0A7X3JZU2"/>
<accession>A0A7X3JZU2</accession>
<protein>
    <recommendedName>
        <fullName evidence="1">SAP domain-containing protein</fullName>
    </recommendedName>
</protein>
<evidence type="ECO:0000313" key="2">
    <source>
        <dbReference type="EMBL" id="MVP00397.1"/>
    </source>
</evidence>
<name>A0A7X3JZU2_9BACL</name>
<dbReference type="RefSeq" id="WP_157336037.1">
    <property type="nucleotide sequence ID" value="NZ_RHLK01000006.1"/>
</dbReference>
<dbReference type="EMBL" id="RHLK01000006">
    <property type="protein sequence ID" value="MVP00397.1"/>
    <property type="molecule type" value="Genomic_DNA"/>
</dbReference>
<gene>
    <name evidence="2" type="ORF">EDM21_12825</name>
</gene>
<evidence type="ECO:0000259" key="1">
    <source>
        <dbReference type="PROSITE" id="PS50800"/>
    </source>
</evidence>
<dbReference type="InterPro" id="IPR003034">
    <property type="entry name" value="SAP_dom"/>
</dbReference>
<evidence type="ECO:0000313" key="3">
    <source>
        <dbReference type="Proteomes" id="UP000490800"/>
    </source>
</evidence>
<organism evidence="2 3">
    <name type="scientific">Paenibacillus lutrae</name>
    <dbReference type="NCBI Taxonomy" id="2078573"/>
    <lineage>
        <taxon>Bacteria</taxon>
        <taxon>Bacillati</taxon>
        <taxon>Bacillota</taxon>
        <taxon>Bacilli</taxon>
        <taxon>Bacillales</taxon>
        <taxon>Paenibacillaceae</taxon>
        <taxon>Paenibacillus</taxon>
    </lineage>
</organism>
<dbReference type="PROSITE" id="PS50800">
    <property type="entry name" value="SAP"/>
    <property type="match status" value="1"/>
</dbReference>
<feature type="domain" description="SAP" evidence="1">
    <location>
        <begin position="6"/>
        <end position="40"/>
    </location>
</feature>
<dbReference type="Proteomes" id="UP000490800">
    <property type="component" value="Unassembled WGS sequence"/>
</dbReference>
<keyword evidence="3" id="KW-1185">Reference proteome</keyword>